<accession>A0A2G8SFQ7</accession>
<gene>
    <name evidence="1" type="ORF">GSI_05299</name>
</gene>
<sequence length="112" mass="13354">MCESMNLYRCLNGPKRENRDFMETLKIKQRRVMSVSDLDVHVALQPRHLIHIHLRKVLMHPKLLLHGVLGCRSRLHHDHLLDALQWLRLRRHPRIGLLTSFRRALLTNPVEH</sequence>
<dbReference type="Proteomes" id="UP000230002">
    <property type="component" value="Unassembled WGS sequence"/>
</dbReference>
<keyword evidence="2" id="KW-1185">Reference proteome</keyword>
<name>A0A2G8SFQ7_9APHY</name>
<comment type="caution">
    <text evidence="1">The sequence shown here is derived from an EMBL/GenBank/DDBJ whole genome shotgun (WGS) entry which is preliminary data.</text>
</comment>
<dbReference type="AlphaFoldDB" id="A0A2G8SFQ7"/>
<protein>
    <submittedName>
        <fullName evidence="1">Uncharacterized protein</fullName>
    </submittedName>
</protein>
<proteinExistence type="predicted"/>
<organism evidence="1 2">
    <name type="scientific">Ganoderma sinense ZZ0214-1</name>
    <dbReference type="NCBI Taxonomy" id="1077348"/>
    <lineage>
        <taxon>Eukaryota</taxon>
        <taxon>Fungi</taxon>
        <taxon>Dikarya</taxon>
        <taxon>Basidiomycota</taxon>
        <taxon>Agaricomycotina</taxon>
        <taxon>Agaricomycetes</taxon>
        <taxon>Polyporales</taxon>
        <taxon>Polyporaceae</taxon>
        <taxon>Ganoderma</taxon>
    </lineage>
</organism>
<reference evidence="1 2" key="1">
    <citation type="journal article" date="2015" name="Sci. Rep.">
        <title>Chromosome-level genome map provides insights into diverse defense mechanisms in the medicinal fungus Ganoderma sinense.</title>
        <authorList>
            <person name="Zhu Y."/>
            <person name="Xu J."/>
            <person name="Sun C."/>
            <person name="Zhou S."/>
            <person name="Xu H."/>
            <person name="Nelson D.R."/>
            <person name="Qian J."/>
            <person name="Song J."/>
            <person name="Luo H."/>
            <person name="Xiang L."/>
            <person name="Li Y."/>
            <person name="Xu Z."/>
            <person name="Ji A."/>
            <person name="Wang L."/>
            <person name="Lu S."/>
            <person name="Hayward A."/>
            <person name="Sun W."/>
            <person name="Li X."/>
            <person name="Schwartz D.C."/>
            <person name="Wang Y."/>
            <person name="Chen S."/>
        </authorList>
    </citation>
    <scope>NUCLEOTIDE SEQUENCE [LARGE SCALE GENOMIC DNA]</scope>
    <source>
        <strain evidence="1 2">ZZ0214-1</strain>
    </source>
</reference>
<dbReference type="EMBL" id="AYKW01000010">
    <property type="protein sequence ID" value="PIL32596.1"/>
    <property type="molecule type" value="Genomic_DNA"/>
</dbReference>
<evidence type="ECO:0000313" key="1">
    <source>
        <dbReference type="EMBL" id="PIL32596.1"/>
    </source>
</evidence>
<evidence type="ECO:0000313" key="2">
    <source>
        <dbReference type="Proteomes" id="UP000230002"/>
    </source>
</evidence>